<feature type="compositionally biased region" description="Low complexity" evidence="1">
    <location>
        <begin position="199"/>
        <end position="209"/>
    </location>
</feature>
<dbReference type="InterPro" id="IPR032567">
    <property type="entry name" value="RTL1-rel"/>
</dbReference>
<gene>
    <name evidence="2" type="ORF">Taro_049372</name>
</gene>
<reference evidence="2" key="1">
    <citation type="submission" date="2017-07" db="EMBL/GenBank/DDBJ databases">
        <title>Taro Niue Genome Assembly and Annotation.</title>
        <authorList>
            <person name="Atibalentja N."/>
            <person name="Keating K."/>
            <person name="Fields C.J."/>
        </authorList>
    </citation>
    <scope>NUCLEOTIDE SEQUENCE</scope>
    <source>
        <strain evidence="2">Niue_2</strain>
        <tissue evidence="2">Leaf</tissue>
    </source>
</reference>
<evidence type="ECO:0008006" key="4">
    <source>
        <dbReference type="Google" id="ProtNLM"/>
    </source>
</evidence>
<feature type="region of interest" description="Disordered" evidence="1">
    <location>
        <begin position="170"/>
        <end position="228"/>
    </location>
</feature>
<dbReference type="Pfam" id="PF08284">
    <property type="entry name" value="RVP_2"/>
    <property type="match status" value="1"/>
</dbReference>
<dbReference type="AlphaFoldDB" id="A0A843XAW9"/>
<dbReference type="EMBL" id="NMUH01006991">
    <property type="protein sequence ID" value="MQM16417.1"/>
    <property type="molecule type" value="Genomic_DNA"/>
</dbReference>
<sequence>MVGVVLRLGRTSIGVRRGVSSRPQHPRVPQYFFHHHLWITACSCKAWFRQCRPRRRLRWHYRPSCRLRLRLQLPSLMSMAMERADVWWASVLHTRYEDGAIEVTWSEFTRLFRAKFIPKHIHDKIEKAKKFVMGLKPSLRSRLVAFEHRTLDEALSTACRQESEMDQYLEEKRAAQKRSAPPFQRLPQTPTGCSERNASPSSGSGSSSSDMETKKASSPSPSLAAESRVEAEELEIPLSVHTPAGTVATKKCIPSLHVCIEDRGLFGCFYLLKMKDYDAILGLDWLEEHYALVDCTGKNITFRIPVEDEFSHPLPRNLAENL</sequence>
<comment type="caution">
    <text evidence="2">The sequence shown here is derived from an EMBL/GenBank/DDBJ whole genome shotgun (WGS) entry which is preliminary data.</text>
</comment>
<protein>
    <recommendedName>
        <fullName evidence="4">Retrotransposon gag domain-containing protein</fullName>
    </recommendedName>
</protein>
<dbReference type="OrthoDB" id="786614at2759"/>
<dbReference type="Proteomes" id="UP000652761">
    <property type="component" value="Unassembled WGS sequence"/>
</dbReference>
<dbReference type="Gene3D" id="2.40.70.10">
    <property type="entry name" value="Acid Proteases"/>
    <property type="match status" value="1"/>
</dbReference>
<feature type="compositionally biased region" description="Polar residues" evidence="1">
    <location>
        <begin position="186"/>
        <end position="198"/>
    </location>
</feature>
<dbReference type="PANTHER" id="PTHR15503">
    <property type="entry name" value="LDOC1 RELATED"/>
    <property type="match status" value="1"/>
</dbReference>
<feature type="compositionally biased region" description="Low complexity" evidence="1">
    <location>
        <begin position="216"/>
        <end position="226"/>
    </location>
</feature>
<name>A0A843XAW9_COLES</name>
<evidence type="ECO:0000256" key="1">
    <source>
        <dbReference type="SAM" id="MobiDB-lite"/>
    </source>
</evidence>
<keyword evidence="3" id="KW-1185">Reference proteome</keyword>
<dbReference type="InterPro" id="IPR021109">
    <property type="entry name" value="Peptidase_aspartic_dom_sf"/>
</dbReference>
<proteinExistence type="predicted"/>
<accession>A0A843XAW9</accession>
<evidence type="ECO:0000313" key="3">
    <source>
        <dbReference type="Proteomes" id="UP000652761"/>
    </source>
</evidence>
<evidence type="ECO:0000313" key="2">
    <source>
        <dbReference type="EMBL" id="MQM16417.1"/>
    </source>
</evidence>
<dbReference type="CDD" id="cd00303">
    <property type="entry name" value="retropepsin_like"/>
    <property type="match status" value="1"/>
</dbReference>
<organism evidence="2 3">
    <name type="scientific">Colocasia esculenta</name>
    <name type="common">Wild taro</name>
    <name type="synonym">Arum esculentum</name>
    <dbReference type="NCBI Taxonomy" id="4460"/>
    <lineage>
        <taxon>Eukaryota</taxon>
        <taxon>Viridiplantae</taxon>
        <taxon>Streptophyta</taxon>
        <taxon>Embryophyta</taxon>
        <taxon>Tracheophyta</taxon>
        <taxon>Spermatophyta</taxon>
        <taxon>Magnoliopsida</taxon>
        <taxon>Liliopsida</taxon>
        <taxon>Araceae</taxon>
        <taxon>Aroideae</taxon>
        <taxon>Colocasieae</taxon>
        <taxon>Colocasia</taxon>
    </lineage>
</organism>